<proteinExistence type="predicted"/>
<accession>A0A8X6XTU6</accession>
<reference evidence="1" key="1">
    <citation type="submission" date="2020-08" db="EMBL/GenBank/DDBJ databases">
        <title>Multicomponent nature underlies the extraordinary mechanical properties of spider dragline silk.</title>
        <authorList>
            <person name="Kono N."/>
            <person name="Nakamura H."/>
            <person name="Mori M."/>
            <person name="Yoshida Y."/>
            <person name="Ohtoshi R."/>
            <person name="Malay A.D."/>
            <person name="Moran D.A.P."/>
            <person name="Tomita M."/>
            <person name="Numata K."/>
            <person name="Arakawa K."/>
        </authorList>
    </citation>
    <scope>NUCLEOTIDE SEQUENCE</scope>
</reference>
<dbReference type="GO" id="GO:0004386">
    <property type="term" value="F:helicase activity"/>
    <property type="evidence" value="ECO:0007669"/>
    <property type="project" value="UniProtKB-KW"/>
</dbReference>
<evidence type="ECO:0000313" key="1">
    <source>
        <dbReference type="EMBL" id="GFY59810.1"/>
    </source>
</evidence>
<dbReference type="EMBL" id="BMAV01012823">
    <property type="protein sequence ID" value="GFY59810.1"/>
    <property type="molecule type" value="Genomic_DNA"/>
</dbReference>
<sequence length="228" mass="26357">MCLLEFAMNFEPFYAKKLGDSEESIDVEKEEQPTRQRPINLAHSFSLLENPEEIVEAELEDEVTESTMTNEQFQNVCAAINLRQREFFNTIIHSIQDCHLFEELKAFHQPERFDPAAHLWRLFNLVELTENMRQGDTTFADLLNALRVVFSTSKLWNDRVDTTLTNTMLGPAHSTKCKDVQWTMLLYTLDLYALFAKGQEYVALSRVRSLHGLRTVELDCSKLTGKTS</sequence>
<keyword evidence="1" id="KW-0378">Hydrolase</keyword>
<evidence type="ECO:0000313" key="2">
    <source>
        <dbReference type="Proteomes" id="UP000886998"/>
    </source>
</evidence>
<dbReference type="Proteomes" id="UP000886998">
    <property type="component" value="Unassembled WGS sequence"/>
</dbReference>
<keyword evidence="1" id="KW-0347">Helicase</keyword>
<name>A0A8X6XTU6_9ARAC</name>
<protein>
    <submittedName>
        <fullName evidence="1">ATP-dependent DNA helicase</fullName>
    </submittedName>
</protein>
<comment type="caution">
    <text evidence="1">The sequence shown here is derived from an EMBL/GenBank/DDBJ whole genome shotgun (WGS) entry which is preliminary data.</text>
</comment>
<dbReference type="AlphaFoldDB" id="A0A8X6XTU6"/>
<organism evidence="1 2">
    <name type="scientific">Trichonephila inaurata madagascariensis</name>
    <dbReference type="NCBI Taxonomy" id="2747483"/>
    <lineage>
        <taxon>Eukaryota</taxon>
        <taxon>Metazoa</taxon>
        <taxon>Ecdysozoa</taxon>
        <taxon>Arthropoda</taxon>
        <taxon>Chelicerata</taxon>
        <taxon>Arachnida</taxon>
        <taxon>Araneae</taxon>
        <taxon>Araneomorphae</taxon>
        <taxon>Entelegynae</taxon>
        <taxon>Araneoidea</taxon>
        <taxon>Nephilidae</taxon>
        <taxon>Trichonephila</taxon>
        <taxon>Trichonephila inaurata</taxon>
    </lineage>
</organism>
<keyword evidence="2" id="KW-1185">Reference proteome</keyword>
<keyword evidence="1" id="KW-0067">ATP-binding</keyword>
<gene>
    <name evidence="1" type="primary">pif1_106</name>
    <name evidence="1" type="ORF">TNIN_63021</name>
</gene>
<keyword evidence="1" id="KW-0547">Nucleotide-binding</keyword>